<gene>
    <name evidence="2" type="ORF">J4D97_17165</name>
</gene>
<evidence type="ECO:0000313" key="3">
    <source>
        <dbReference type="Proteomes" id="UP000670527"/>
    </source>
</evidence>
<protein>
    <recommendedName>
        <fullName evidence="1">Effector-associated domain-containing protein</fullName>
    </recommendedName>
</protein>
<feature type="domain" description="Effector-associated" evidence="1">
    <location>
        <begin position="5"/>
        <end position="76"/>
    </location>
</feature>
<reference evidence="2 3" key="1">
    <citation type="submission" date="2021-03" db="EMBL/GenBank/DDBJ databases">
        <authorList>
            <person name="Kim M.K."/>
        </authorList>
    </citation>
    <scope>NUCLEOTIDE SEQUENCE [LARGE SCALE GENOMIC DNA]</scope>
    <source>
        <strain evidence="2 3">BT507</strain>
    </source>
</reference>
<name>A0ABS3TFG9_9BACT</name>
<dbReference type="Proteomes" id="UP000670527">
    <property type="component" value="Unassembled WGS sequence"/>
</dbReference>
<evidence type="ECO:0000259" key="1">
    <source>
        <dbReference type="Pfam" id="PF19955"/>
    </source>
</evidence>
<sequence>SQLIAIASNLYSGGIRDIGIWERAGGRVADITISLNGRAQWQEAIRHVRNGGRGASFAKLLDEMLEDFPDNEELSLLRG</sequence>
<dbReference type="Pfam" id="PF19955">
    <property type="entry name" value="EAD1"/>
    <property type="match status" value="1"/>
</dbReference>
<dbReference type="EMBL" id="JAGETX010000011">
    <property type="protein sequence ID" value="MBO3272386.1"/>
    <property type="molecule type" value="Genomic_DNA"/>
</dbReference>
<dbReference type="RefSeq" id="WP_208308649.1">
    <property type="nucleotide sequence ID" value="NZ_JAGETX010000011.1"/>
</dbReference>
<proteinExistence type="predicted"/>
<keyword evidence="3" id="KW-1185">Reference proteome</keyword>
<accession>A0ABS3TFG9</accession>
<evidence type="ECO:0000313" key="2">
    <source>
        <dbReference type="EMBL" id="MBO3272386.1"/>
    </source>
</evidence>
<feature type="non-terminal residue" evidence="2">
    <location>
        <position position="1"/>
    </location>
</feature>
<organism evidence="2 3">
    <name type="scientific">Hymenobacter defluvii</name>
    <dbReference type="NCBI Taxonomy" id="2054411"/>
    <lineage>
        <taxon>Bacteria</taxon>
        <taxon>Pseudomonadati</taxon>
        <taxon>Bacteroidota</taxon>
        <taxon>Cytophagia</taxon>
        <taxon>Cytophagales</taxon>
        <taxon>Hymenobacteraceae</taxon>
        <taxon>Hymenobacter</taxon>
    </lineage>
</organism>
<dbReference type="InterPro" id="IPR045430">
    <property type="entry name" value="EAD1"/>
</dbReference>
<comment type="caution">
    <text evidence="2">The sequence shown here is derived from an EMBL/GenBank/DDBJ whole genome shotgun (WGS) entry which is preliminary data.</text>
</comment>